<evidence type="ECO:0000313" key="2">
    <source>
        <dbReference type="Proteomes" id="UP000253689"/>
    </source>
</evidence>
<dbReference type="Proteomes" id="UP000253689">
    <property type="component" value="Plasmid pSPh535"/>
</dbReference>
<dbReference type="KEGG" id="sphh:SDAV_003021"/>
<dbReference type="EMBL" id="CP031089">
    <property type="protein sequence ID" value="AXF97218.1"/>
    <property type="molecule type" value="Genomic_DNA"/>
</dbReference>
<accession>A0A345DSM7</accession>
<dbReference type="RefSeq" id="WP_151202544.1">
    <property type="nucleotide sequence ID" value="NZ_CP031089.1"/>
</dbReference>
<name>A0A345DSM7_9MOLU</name>
<geneLocation type="plasmid" evidence="1 2">
    <name>pSPh535</name>
</geneLocation>
<gene>
    <name evidence="1" type="ORF">SDAV_003021</name>
</gene>
<dbReference type="AlphaFoldDB" id="A0A345DSM7"/>
<evidence type="ECO:0000313" key="1">
    <source>
        <dbReference type="EMBL" id="AXF97218.1"/>
    </source>
</evidence>
<organism evidence="1 2">
    <name type="scientific">Spiroplasma phoeniceum P40</name>
    <dbReference type="NCBI Taxonomy" id="1276259"/>
    <lineage>
        <taxon>Bacteria</taxon>
        <taxon>Bacillati</taxon>
        <taxon>Mycoplasmatota</taxon>
        <taxon>Mollicutes</taxon>
        <taxon>Entomoplasmatales</taxon>
        <taxon>Spiroplasmataceae</taxon>
        <taxon>Spiroplasma</taxon>
    </lineage>
</organism>
<keyword evidence="2" id="KW-1185">Reference proteome</keyword>
<protein>
    <submittedName>
        <fullName evidence="1">Uncharacterized protein</fullName>
    </submittedName>
</protein>
<sequence>MINRWGYLNLEQVSLLLNKNIKTIQLQKEQLVKFKMLNVDTLPKKNYYTLTSKAQSHLGWEHKKKH</sequence>
<proteinExistence type="predicted"/>
<reference evidence="2" key="1">
    <citation type="submission" date="2018-07" db="EMBL/GenBank/DDBJ databases">
        <title>Complete Genome Sequence of Spiroplasma phoeniceum.</title>
        <authorList>
            <person name="Davis R.E."/>
            <person name="Shao J.Y."/>
            <person name="Zhao Y."/>
            <person name="Silver A."/>
            <person name="Stump z."/>
            <person name="Gasparich G."/>
        </authorList>
    </citation>
    <scope>NUCLEOTIDE SEQUENCE [LARGE SCALE GENOMIC DNA]</scope>
    <source>
        <strain evidence="2">P40</strain>
        <plasmid evidence="2">pSPh535</plasmid>
    </source>
</reference>
<keyword evidence="1" id="KW-0614">Plasmid</keyword>